<proteinExistence type="predicted"/>
<dbReference type="InterPro" id="IPR011032">
    <property type="entry name" value="GroES-like_sf"/>
</dbReference>
<dbReference type="EC" id="1.6.5.-" evidence="2"/>
<dbReference type="InterPro" id="IPR051397">
    <property type="entry name" value="Zn-ADH-like_protein"/>
</dbReference>
<accession>A0A1D4L2W4</accession>
<evidence type="ECO:0000313" key="2">
    <source>
        <dbReference type="EMBL" id="SCS80608.1"/>
    </source>
</evidence>
<dbReference type="SUPFAM" id="SSF51735">
    <property type="entry name" value="NAD(P)-binding Rossmann-fold domains"/>
    <property type="match status" value="1"/>
</dbReference>
<dbReference type="NCBIfam" id="TIGR02823">
    <property type="entry name" value="oxido_YhdH"/>
    <property type="match status" value="1"/>
</dbReference>
<keyword evidence="2" id="KW-0560">Oxidoreductase</keyword>
<reference evidence="2 5" key="1">
    <citation type="submission" date="2016-09" db="EMBL/GenBank/DDBJ databases">
        <authorList>
            <consortium name="Pathogen Informatics"/>
        </authorList>
    </citation>
    <scope>NUCLEOTIDE SEQUENCE [LARGE SCALE GENOMIC DNA]</scope>
    <source>
        <strain evidence="2 5">82B</strain>
    </source>
</reference>
<dbReference type="InterPro" id="IPR036291">
    <property type="entry name" value="NAD(P)-bd_dom_sf"/>
</dbReference>
<dbReference type="Gene3D" id="3.90.180.10">
    <property type="entry name" value="Medium-chain alcohol dehydrogenases, catalytic domain"/>
    <property type="match status" value="1"/>
</dbReference>
<evidence type="ECO:0000313" key="5">
    <source>
        <dbReference type="Proteomes" id="UP000095768"/>
    </source>
</evidence>
<dbReference type="Proteomes" id="UP000095412">
    <property type="component" value="Unassembled WGS sequence"/>
</dbReference>
<sequence>MTNTFKAFVVEEQDDKVTHQYKDMTIDDLPEGEVLIKVKYSGINYKDALATVKDSKIVKSYPMVPGIDLAGVVEHSDTHAFDEGDEVIVTGYDLGTSHFGGFSEYARVKEEWVVPLPKDLTFEEAMIYGTAGYTAGLAIEKLEHNGLSIEKADVLVRGASGGVGTLAVMMLDKIGFDVVASTGKTDAEEQLKALGAKEVISRFTEVDERALGKRTWQGVIDPVGGESLSQIVKQLDYNGIVALIGMTAGTQFKSSVFPFILRGVSIIGIDSVYSEMKQRKQIWRRLAKDLKPDGLHDIKHVVKFNDIESSINQVLEHTNSGRFVIDFEAK</sequence>
<dbReference type="PANTHER" id="PTHR43677">
    <property type="entry name" value="SHORT-CHAIN DEHYDROGENASE/REDUCTASE"/>
    <property type="match status" value="1"/>
</dbReference>
<feature type="domain" description="Enoyl reductase (ER)" evidence="1">
    <location>
        <begin position="16"/>
        <end position="325"/>
    </location>
</feature>
<organism evidence="2 5">
    <name type="scientific">Staphylococcus caeli</name>
    <dbReference type="NCBI Taxonomy" id="2201815"/>
    <lineage>
        <taxon>Bacteria</taxon>
        <taxon>Bacillati</taxon>
        <taxon>Bacillota</taxon>
        <taxon>Bacilli</taxon>
        <taxon>Bacillales</taxon>
        <taxon>Staphylococcaceae</taxon>
        <taxon>Staphylococcus</taxon>
    </lineage>
</organism>
<dbReference type="SUPFAM" id="SSF50129">
    <property type="entry name" value="GroES-like"/>
    <property type="match status" value="1"/>
</dbReference>
<dbReference type="AlphaFoldDB" id="A0A1D4L2W4"/>
<dbReference type="InterPro" id="IPR013149">
    <property type="entry name" value="ADH-like_C"/>
</dbReference>
<evidence type="ECO:0000313" key="4">
    <source>
        <dbReference type="Proteomes" id="UP000095412"/>
    </source>
</evidence>
<dbReference type="Proteomes" id="UP000095768">
    <property type="component" value="Unassembled WGS sequence"/>
</dbReference>
<dbReference type="GO" id="GO:0043957">
    <property type="term" value="F:acryloyl-CoA reductase (NADPH) activity"/>
    <property type="evidence" value="ECO:0007669"/>
    <property type="project" value="TreeGrafter"/>
</dbReference>
<dbReference type="Gene3D" id="3.40.50.720">
    <property type="entry name" value="NAD(P)-binding Rossmann-like Domain"/>
    <property type="match status" value="1"/>
</dbReference>
<dbReference type="EMBL" id="FMPG01000003">
    <property type="protein sequence ID" value="SCS80608.1"/>
    <property type="molecule type" value="Genomic_DNA"/>
</dbReference>
<name>A0A1D4L2W4_9STAP</name>
<dbReference type="InterPro" id="IPR013154">
    <property type="entry name" value="ADH-like_N"/>
</dbReference>
<dbReference type="OrthoDB" id="9782155at2"/>
<gene>
    <name evidence="2" type="primary">yhfP</name>
    <name evidence="2" type="ORF">SAMEA2297795_01198</name>
    <name evidence="3" type="ORF">SAMEA2297796_01411</name>
</gene>
<evidence type="ECO:0000259" key="1">
    <source>
        <dbReference type="SMART" id="SM00829"/>
    </source>
</evidence>
<dbReference type="EMBL" id="FMPI01000008">
    <property type="protein sequence ID" value="SCS93823.1"/>
    <property type="molecule type" value="Genomic_DNA"/>
</dbReference>
<protein>
    <submittedName>
        <fullName evidence="2">Zinc-binding dehydrogenase</fullName>
        <ecNumber evidence="2">1.6.5.-</ecNumber>
    </submittedName>
</protein>
<dbReference type="SMART" id="SM00829">
    <property type="entry name" value="PKS_ER"/>
    <property type="match status" value="1"/>
</dbReference>
<evidence type="ECO:0000313" key="3">
    <source>
        <dbReference type="EMBL" id="SCS93823.1"/>
    </source>
</evidence>
<dbReference type="InterPro" id="IPR020843">
    <property type="entry name" value="ER"/>
</dbReference>
<keyword evidence="4" id="KW-1185">Reference proteome</keyword>
<reference evidence="3 4" key="2">
    <citation type="submission" date="2016-09" db="EMBL/GenBank/DDBJ databases">
        <authorList>
            <consortium name="Pathogen Informatics"/>
            <person name="Sun Q."/>
            <person name="Inoue M."/>
        </authorList>
    </citation>
    <scope>NUCLEOTIDE SEQUENCE [LARGE SCALE GENOMIC DNA]</scope>
    <source>
        <strain evidence="3 4">82C</strain>
    </source>
</reference>
<dbReference type="InterPro" id="IPR014188">
    <property type="entry name" value="Acrylyl-CoA_reductase_AcuI"/>
</dbReference>
<dbReference type="RefSeq" id="WP_069995581.1">
    <property type="nucleotide sequence ID" value="NZ_FMPG01000003.1"/>
</dbReference>
<dbReference type="PANTHER" id="PTHR43677:SF1">
    <property type="entry name" value="ACRYLYL-COA REDUCTASE ACUI-RELATED"/>
    <property type="match status" value="1"/>
</dbReference>
<dbReference type="Pfam" id="PF00107">
    <property type="entry name" value="ADH_zinc_N"/>
    <property type="match status" value="1"/>
</dbReference>
<dbReference type="Pfam" id="PF08240">
    <property type="entry name" value="ADH_N"/>
    <property type="match status" value="1"/>
</dbReference>